<organism evidence="1 2">
    <name type="scientific">Henosepilachna vigintioctopunctata</name>
    <dbReference type="NCBI Taxonomy" id="420089"/>
    <lineage>
        <taxon>Eukaryota</taxon>
        <taxon>Metazoa</taxon>
        <taxon>Ecdysozoa</taxon>
        <taxon>Arthropoda</taxon>
        <taxon>Hexapoda</taxon>
        <taxon>Insecta</taxon>
        <taxon>Pterygota</taxon>
        <taxon>Neoptera</taxon>
        <taxon>Endopterygota</taxon>
        <taxon>Coleoptera</taxon>
        <taxon>Polyphaga</taxon>
        <taxon>Cucujiformia</taxon>
        <taxon>Coccinelloidea</taxon>
        <taxon>Coccinellidae</taxon>
        <taxon>Epilachninae</taxon>
        <taxon>Epilachnini</taxon>
        <taxon>Henosepilachna</taxon>
    </lineage>
</organism>
<dbReference type="Proteomes" id="UP001431783">
    <property type="component" value="Unassembled WGS sequence"/>
</dbReference>
<dbReference type="EMBL" id="JARQZJ010000002">
    <property type="protein sequence ID" value="KAK9870135.1"/>
    <property type="molecule type" value="Genomic_DNA"/>
</dbReference>
<reference evidence="1 2" key="1">
    <citation type="submission" date="2023-03" db="EMBL/GenBank/DDBJ databases">
        <title>Genome insight into feeding habits of ladybird beetles.</title>
        <authorList>
            <person name="Li H.-S."/>
            <person name="Huang Y.-H."/>
            <person name="Pang H."/>
        </authorList>
    </citation>
    <scope>NUCLEOTIDE SEQUENCE [LARGE SCALE GENOMIC DNA]</scope>
    <source>
        <strain evidence="1">SYSU_2023b</strain>
        <tissue evidence="1">Whole body</tissue>
    </source>
</reference>
<keyword evidence="2" id="KW-1185">Reference proteome</keyword>
<sequence>MTEDFIARFHNLDGILLKEKKKSLFLLLSEYKTLHNEETILEEINEKLEPKTYLEEVFQLEFLLYFRRSKELLELLKKGNDIAASKIIRQPWFIESLLTDYTIQQFLQDIFPQLSIIVRSKILKQILKKKCDCDEWIDVLFDNLFEKYGIKPALILLPGCSPTKINLVLKQGIKLSKAQLKSLHENKPFLIPSYYEEYHRKGGDLEDLREFSKYLSNKNPILYIDLILKYKFNSSRLGRRTTKRYVYENRETILEEPQKYADLCILHEDALVKQLGEDFPEFLEAVMPKNLSNLKTSQALILLNHYPKKKRYNLYQNLFWNVYKRCLIMNKKFMTKNLLEVIQSDEDRERWVNQFGNKVEFIKYKPSSEAISELKELLLECDDKDFREKLFKDIVFSCSLNNNYDELLETIKLLCDRFRDTNSSVFYSFLEELNRRIDFDKLTDEHWKYIHEVISIQNKRNIAIHAGTVFQYSKYLYKTKQSYEEMIPIYLKSKKFVLKTLQFKIDKVRDEAFQREFLKLVLKHYSTKIKNTRTATEIVLAIKNWNKHHPHDLILVSEKQEIIDTIKKSVNVDWLEYKCDEQLSMNYLVCRENKYEEFTDIYLSHIEFLENATVTNWYLKYRPKIFQEKIDKVAEWFDLKTSYKWMKILKKYEHTGMIEIIIKYYLEKLNDSEAEEKYRIAQLLASIMPKNSYLELLEKYVPDNDKLDLRTASAEEKNLHMIQISLCESVRLSTYKVEALPILLKYCKGDYFQSSLSSLSSCFSRVPEKLLEETLNMLQHKAVSVRKHSIFLATQVFPTKTIQDLLQRIYDTDTNVSIRKHLFQSTYKYFLKTPLDELWNILQTHIKNITIQDNESLLLLTNIQDIPENYKVIFFTKVVEIFDYLESKERFSVKLYYDKLLTNVEDHTFRFLPENLCADIIKNRLFEGFKKNDWCAVFTVKFLIYGITKRENIQNVLNSLKLYKENYWQSPHGVVARSVIYSIFGDIFYTTMNTRDLRIPISKDFPTILSEEWKKVFTIQETFEEYLMLDFMILKYQNQEDHSNYAKEIVTIFNNLRKEFGDSVIDLFKCFLYLFLRHLLGDENYDLHLIKLLREILQYDDFSANCILVVQLLPYYNPDSEFVKIYNEVFQKLRSGDKVVQVFLNTHFKQGIYY</sequence>
<dbReference type="InterPro" id="IPR016024">
    <property type="entry name" value="ARM-type_fold"/>
</dbReference>
<accession>A0AAW1TN87</accession>
<gene>
    <name evidence="1" type="ORF">WA026_006227</name>
</gene>
<dbReference type="AlphaFoldDB" id="A0AAW1TN87"/>
<dbReference type="SUPFAM" id="SSF48371">
    <property type="entry name" value="ARM repeat"/>
    <property type="match status" value="1"/>
</dbReference>
<name>A0AAW1TN87_9CUCU</name>
<comment type="caution">
    <text evidence="1">The sequence shown here is derived from an EMBL/GenBank/DDBJ whole genome shotgun (WGS) entry which is preliminary data.</text>
</comment>
<evidence type="ECO:0000313" key="2">
    <source>
        <dbReference type="Proteomes" id="UP001431783"/>
    </source>
</evidence>
<proteinExistence type="predicted"/>
<protein>
    <submittedName>
        <fullName evidence="1">Uncharacterized protein</fullName>
    </submittedName>
</protein>
<evidence type="ECO:0000313" key="1">
    <source>
        <dbReference type="EMBL" id="KAK9870135.1"/>
    </source>
</evidence>